<comment type="caution">
    <text evidence="2">The sequence shown here is derived from an EMBL/GenBank/DDBJ whole genome shotgun (WGS) entry which is preliminary data.</text>
</comment>
<keyword evidence="3" id="KW-1185">Reference proteome</keyword>
<evidence type="ECO:0000256" key="1">
    <source>
        <dbReference type="SAM" id="MobiDB-lite"/>
    </source>
</evidence>
<feature type="compositionally biased region" description="Basic and acidic residues" evidence="1">
    <location>
        <begin position="108"/>
        <end position="123"/>
    </location>
</feature>
<protein>
    <submittedName>
        <fullName evidence="2">Uncharacterized protein</fullName>
    </submittedName>
</protein>
<dbReference type="EMBL" id="BAAATZ010000029">
    <property type="protein sequence ID" value="GAA2735285.1"/>
    <property type="molecule type" value="Genomic_DNA"/>
</dbReference>
<proteinExistence type="predicted"/>
<evidence type="ECO:0000313" key="3">
    <source>
        <dbReference type="Proteomes" id="UP001501842"/>
    </source>
</evidence>
<accession>A0ABN3UMW3</accession>
<feature type="region of interest" description="Disordered" evidence="1">
    <location>
        <begin position="1"/>
        <end position="29"/>
    </location>
</feature>
<feature type="compositionally biased region" description="Basic and acidic residues" evidence="1">
    <location>
        <begin position="1"/>
        <end position="20"/>
    </location>
</feature>
<reference evidence="2 3" key="1">
    <citation type="journal article" date="2019" name="Int. J. Syst. Evol. Microbiol.">
        <title>The Global Catalogue of Microorganisms (GCM) 10K type strain sequencing project: providing services to taxonomists for standard genome sequencing and annotation.</title>
        <authorList>
            <consortium name="The Broad Institute Genomics Platform"/>
            <consortium name="The Broad Institute Genome Sequencing Center for Infectious Disease"/>
            <person name="Wu L."/>
            <person name="Ma J."/>
        </authorList>
    </citation>
    <scope>NUCLEOTIDE SEQUENCE [LARGE SCALE GENOMIC DNA]</scope>
    <source>
        <strain evidence="2 3">JCM 8201</strain>
    </source>
</reference>
<sequence length="123" mass="13891">MAREEGQRVADADSQTREESGQPLLIPGGFVDEIRVEEALVDQSGLDQAERRAQQQDRRPSAAGSPDRLADHHRDRAVERGEEEQAGQQFQRTAHELEVADEVFGADRGQHQQSDRRREPVPR</sequence>
<feature type="compositionally biased region" description="Basic and acidic residues" evidence="1">
    <location>
        <begin position="68"/>
        <end position="80"/>
    </location>
</feature>
<feature type="region of interest" description="Disordered" evidence="1">
    <location>
        <begin position="41"/>
        <end position="123"/>
    </location>
</feature>
<feature type="compositionally biased region" description="Basic and acidic residues" evidence="1">
    <location>
        <begin position="48"/>
        <end position="60"/>
    </location>
</feature>
<gene>
    <name evidence="2" type="ORF">GCM10010439_59690</name>
</gene>
<dbReference type="Proteomes" id="UP001501842">
    <property type="component" value="Unassembled WGS sequence"/>
</dbReference>
<evidence type="ECO:0000313" key="2">
    <source>
        <dbReference type="EMBL" id="GAA2735285.1"/>
    </source>
</evidence>
<name>A0ABN3UMW3_9ACTN</name>
<organism evidence="2 3">
    <name type="scientific">Actinocorallia aurantiaca</name>
    <dbReference type="NCBI Taxonomy" id="46204"/>
    <lineage>
        <taxon>Bacteria</taxon>
        <taxon>Bacillati</taxon>
        <taxon>Actinomycetota</taxon>
        <taxon>Actinomycetes</taxon>
        <taxon>Streptosporangiales</taxon>
        <taxon>Thermomonosporaceae</taxon>
        <taxon>Actinocorallia</taxon>
    </lineage>
</organism>